<dbReference type="SUPFAM" id="SSF53335">
    <property type="entry name" value="S-adenosyl-L-methionine-dependent methyltransferases"/>
    <property type="match status" value="1"/>
</dbReference>
<dbReference type="Pfam" id="PF05050">
    <property type="entry name" value="Methyltransf_21"/>
    <property type="match status" value="1"/>
</dbReference>
<dbReference type="InterPro" id="IPR029063">
    <property type="entry name" value="SAM-dependent_MTases_sf"/>
</dbReference>
<evidence type="ECO:0000256" key="1">
    <source>
        <dbReference type="SAM" id="Phobius"/>
    </source>
</evidence>
<dbReference type="EMBL" id="PCVK01000106">
    <property type="protein sequence ID" value="PIQ71387.1"/>
    <property type="molecule type" value="Genomic_DNA"/>
</dbReference>
<dbReference type="Proteomes" id="UP000229497">
    <property type="component" value="Unassembled WGS sequence"/>
</dbReference>
<feature type="domain" description="Methyltransferase FkbM" evidence="2">
    <location>
        <begin position="114"/>
        <end position="199"/>
    </location>
</feature>
<keyword evidence="1" id="KW-1133">Transmembrane helix</keyword>
<accession>A0A2H0KJG8</accession>
<dbReference type="InterPro" id="IPR052514">
    <property type="entry name" value="SAM-dependent_MTase"/>
</dbReference>
<dbReference type="PANTHER" id="PTHR34203">
    <property type="entry name" value="METHYLTRANSFERASE, FKBM FAMILY PROTEIN"/>
    <property type="match status" value="1"/>
</dbReference>
<name>A0A2H0KJG8_9BACT</name>
<dbReference type="Gene3D" id="3.40.50.150">
    <property type="entry name" value="Vaccinia Virus protein VP39"/>
    <property type="match status" value="2"/>
</dbReference>
<dbReference type="PANTHER" id="PTHR34203:SF15">
    <property type="entry name" value="SLL1173 PROTEIN"/>
    <property type="match status" value="1"/>
</dbReference>
<keyword evidence="1" id="KW-0472">Membrane</keyword>
<sequence length="218" mass="25251">MKKTTIPYYLSSLKSIVMGFHNWYAIPLLLFLHPLPFTIKNRGAYYADNLMDIWTLKEVLLDDCYRLNKKKYPTVIDIGGAIGDFSILSSGRAEKVISCEYDANRLQLLRYNIHLSQRKNITVIPKKITSLDSLIPTHVKSCDLLKMDCEGSEYTILMNSKHVSMKKIKTIVGELHFFTNKMREDFIQLKSRLKAEGFTLKTWENPVHDTICYFSATR</sequence>
<dbReference type="CDD" id="cd02440">
    <property type="entry name" value="AdoMet_MTases"/>
    <property type="match status" value="1"/>
</dbReference>
<reference evidence="3 4" key="1">
    <citation type="submission" date="2017-09" db="EMBL/GenBank/DDBJ databases">
        <title>Depth-based differentiation of microbial function through sediment-hosted aquifers and enrichment of novel symbionts in the deep terrestrial subsurface.</title>
        <authorList>
            <person name="Probst A.J."/>
            <person name="Ladd B."/>
            <person name="Jarett J.K."/>
            <person name="Geller-Mcgrath D.E."/>
            <person name="Sieber C.M."/>
            <person name="Emerson J.B."/>
            <person name="Anantharaman K."/>
            <person name="Thomas B.C."/>
            <person name="Malmstrom R."/>
            <person name="Stieglmeier M."/>
            <person name="Klingl A."/>
            <person name="Woyke T."/>
            <person name="Ryan C.M."/>
            <person name="Banfield J.F."/>
        </authorList>
    </citation>
    <scope>NUCLEOTIDE SEQUENCE [LARGE SCALE GENOMIC DNA]</scope>
    <source>
        <strain evidence="3">CG11_big_fil_rev_8_21_14_0_20_37_16</strain>
    </source>
</reference>
<organism evidence="3 4">
    <name type="scientific">Candidatus Roizmanbacteria bacterium CG11_big_fil_rev_8_21_14_0_20_37_16</name>
    <dbReference type="NCBI Taxonomy" id="1974857"/>
    <lineage>
        <taxon>Bacteria</taxon>
        <taxon>Candidatus Roizmaniibacteriota</taxon>
    </lineage>
</organism>
<dbReference type="InterPro" id="IPR006342">
    <property type="entry name" value="FkbM_mtfrase"/>
</dbReference>
<feature type="transmembrane region" description="Helical" evidence="1">
    <location>
        <begin position="6"/>
        <end position="32"/>
    </location>
</feature>
<keyword evidence="1" id="KW-0812">Transmembrane</keyword>
<evidence type="ECO:0000313" key="3">
    <source>
        <dbReference type="EMBL" id="PIQ71387.1"/>
    </source>
</evidence>
<evidence type="ECO:0000259" key="2">
    <source>
        <dbReference type="Pfam" id="PF05050"/>
    </source>
</evidence>
<proteinExistence type="predicted"/>
<protein>
    <recommendedName>
        <fullName evidence="2">Methyltransferase FkbM domain-containing protein</fullName>
    </recommendedName>
</protein>
<dbReference type="AlphaFoldDB" id="A0A2H0KJG8"/>
<gene>
    <name evidence="3" type="ORF">COV87_03735</name>
</gene>
<comment type="caution">
    <text evidence="3">The sequence shown here is derived from an EMBL/GenBank/DDBJ whole genome shotgun (WGS) entry which is preliminary data.</text>
</comment>
<evidence type="ECO:0000313" key="4">
    <source>
        <dbReference type="Proteomes" id="UP000229497"/>
    </source>
</evidence>